<accession>A0AAD4W7A3</accession>
<dbReference type="PANTHER" id="PTHR10775:SF182">
    <property type="entry name" value="TRANSPOSON, EN_SPM-LIKE, TRANSPOSASE-ASSOCIATED DOMAIN PROTEIN-RELATED"/>
    <property type="match status" value="1"/>
</dbReference>
<reference evidence="1 2" key="1">
    <citation type="journal article" date="2022" name="G3 (Bethesda)">
        <title>Whole-genome sequence and methylome profiling of the almond [Prunus dulcis (Mill.) D.A. Webb] cultivar 'Nonpareil'.</title>
        <authorList>
            <person name="D'Amico-Willman K.M."/>
            <person name="Ouma W.Z."/>
            <person name="Meulia T."/>
            <person name="Sideli G.M."/>
            <person name="Gradziel T.M."/>
            <person name="Fresnedo-Ramirez J."/>
        </authorList>
    </citation>
    <scope>NUCLEOTIDE SEQUENCE [LARGE SCALE GENOMIC DNA]</scope>
    <source>
        <strain evidence="1">Clone GOH B32 T37-40</strain>
    </source>
</reference>
<dbReference type="EMBL" id="JAJFAZ020000003">
    <property type="protein sequence ID" value="KAI5338159.1"/>
    <property type="molecule type" value="Genomic_DNA"/>
</dbReference>
<dbReference type="AlphaFoldDB" id="A0AAD4W7A3"/>
<evidence type="ECO:0000313" key="2">
    <source>
        <dbReference type="Proteomes" id="UP001054821"/>
    </source>
</evidence>
<organism evidence="1 2">
    <name type="scientific">Prunus dulcis</name>
    <name type="common">Almond</name>
    <name type="synonym">Amygdalus dulcis</name>
    <dbReference type="NCBI Taxonomy" id="3755"/>
    <lineage>
        <taxon>Eukaryota</taxon>
        <taxon>Viridiplantae</taxon>
        <taxon>Streptophyta</taxon>
        <taxon>Embryophyta</taxon>
        <taxon>Tracheophyta</taxon>
        <taxon>Spermatophyta</taxon>
        <taxon>Magnoliopsida</taxon>
        <taxon>eudicotyledons</taxon>
        <taxon>Gunneridae</taxon>
        <taxon>Pentapetalae</taxon>
        <taxon>rosids</taxon>
        <taxon>fabids</taxon>
        <taxon>Rosales</taxon>
        <taxon>Rosaceae</taxon>
        <taxon>Amygdaloideae</taxon>
        <taxon>Amygdaleae</taxon>
        <taxon>Prunus</taxon>
    </lineage>
</organism>
<name>A0AAD4W7A3_PRUDU</name>
<protein>
    <submittedName>
        <fullName evidence="1">Uncharacterized protein</fullName>
    </submittedName>
</protein>
<gene>
    <name evidence="1" type="ORF">L3X38_017430</name>
</gene>
<evidence type="ECO:0000313" key="1">
    <source>
        <dbReference type="EMBL" id="KAI5338159.1"/>
    </source>
</evidence>
<dbReference type="PANTHER" id="PTHR10775">
    <property type="entry name" value="OS08G0208400 PROTEIN"/>
    <property type="match status" value="1"/>
</dbReference>
<comment type="caution">
    <text evidence="1">The sequence shown here is derived from an EMBL/GenBank/DDBJ whole genome shotgun (WGS) entry which is preliminary data.</text>
</comment>
<sequence>MYKAKKILSALGMSYEKIHSCPNDCILYKKDYEDSTNCPTCGISRWKEDKDSILNQGVSAKVVWYFPLIPRFERMFQSHKTAKTLTWHAIENQLTVICLIQRIPRLGNLLTINGLSLRAAFYGKPEYGTPLERLTGEEVLEKVEVGEFCTEHLSYISIVGLPSSQKMGVSKPLSGCTVSLVDRDLLN</sequence>
<keyword evidence="2" id="KW-1185">Reference proteome</keyword>
<proteinExistence type="predicted"/>
<dbReference type="Proteomes" id="UP001054821">
    <property type="component" value="Chromosome 3"/>
</dbReference>